<feature type="domain" description="SRR1-like" evidence="1">
    <location>
        <begin position="172"/>
        <end position="312"/>
    </location>
</feature>
<gene>
    <name evidence="2" type="ORF">BDV95DRAFT_606943</name>
</gene>
<organism evidence="2 3">
    <name type="scientific">Massariosphaeria phaeospora</name>
    <dbReference type="NCBI Taxonomy" id="100035"/>
    <lineage>
        <taxon>Eukaryota</taxon>
        <taxon>Fungi</taxon>
        <taxon>Dikarya</taxon>
        <taxon>Ascomycota</taxon>
        <taxon>Pezizomycotina</taxon>
        <taxon>Dothideomycetes</taxon>
        <taxon>Pleosporomycetidae</taxon>
        <taxon>Pleosporales</taxon>
        <taxon>Pleosporales incertae sedis</taxon>
        <taxon>Massariosphaeria</taxon>
    </lineage>
</organism>
<comment type="caution">
    <text evidence="2">The sequence shown here is derived from an EMBL/GenBank/DDBJ whole genome shotgun (WGS) entry which is preliminary data.</text>
</comment>
<name>A0A7C8MKG2_9PLEO</name>
<dbReference type="InterPro" id="IPR012942">
    <property type="entry name" value="SRR1-like"/>
</dbReference>
<proteinExistence type="predicted"/>
<keyword evidence="3" id="KW-1185">Reference proteome</keyword>
<dbReference type="PANTHER" id="PTHR42080">
    <property type="entry name" value="SRR1 DOMAIN-CONTAINING PROTEIN"/>
    <property type="match status" value="1"/>
</dbReference>
<dbReference type="OrthoDB" id="3684667at2759"/>
<evidence type="ECO:0000313" key="3">
    <source>
        <dbReference type="Proteomes" id="UP000481861"/>
    </source>
</evidence>
<accession>A0A7C8MKG2</accession>
<dbReference type="EMBL" id="JAADJZ010000011">
    <property type="protein sequence ID" value="KAF2871504.1"/>
    <property type="molecule type" value="Genomic_DNA"/>
</dbReference>
<sequence length="402" mass="45191">MEVPVSNLLSPDTYCYAASCVRDPSGRIDLNAYERKIKFRPIFTRARLEEAAGKVDRLRNSLDDKNVDRIRKANKGVGPVVFVTWPKFNHFANDTVYGTLDPPYSIKKMHYPQTLDTTTLKPPMLETDARSRARRQGWAAYKDPVAQAELQTMEKDWLSSKYWSQMQKFLADMLTKPRVKNIVCIALGAMYRDPSKRNGRGTGIGLIKGSSHQHLVACSIANHLTAMYHQAGEIPDPIEILAHDPDYSERDAGLLAQLNPPIHVVSDPYHFLSITENTLVMVICMPMFVPWLDIIVDALPNGPAALLCNTVWDFPWHKEGVVHHLDVWTPRIGAMLDMYDQTLFCMHPIYELKTLPPGYSWLNLTALYVKDPGATLVPVSKRLGRGADSGETDTEVDVSSGQ</sequence>
<evidence type="ECO:0000259" key="1">
    <source>
        <dbReference type="Pfam" id="PF07985"/>
    </source>
</evidence>
<evidence type="ECO:0000313" key="2">
    <source>
        <dbReference type="EMBL" id="KAF2871504.1"/>
    </source>
</evidence>
<dbReference type="Proteomes" id="UP000481861">
    <property type="component" value="Unassembled WGS sequence"/>
</dbReference>
<dbReference type="AlphaFoldDB" id="A0A7C8MKG2"/>
<reference evidence="2 3" key="1">
    <citation type="submission" date="2020-01" db="EMBL/GenBank/DDBJ databases">
        <authorList>
            <consortium name="DOE Joint Genome Institute"/>
            <person name="Haridas S."/>
            <person name="Albert R."/>
            <person name="Binder M."/>
            <person name="Bloem J."/>
            <person name="Labutti K."/>
            <person name="Salamov A."/>
            <person name="Andreopoulos B."/>
            <person name="Baker S.E."/>
            <person name="Barry K."/>
            <person name="Bills G."/>
            <person name="Bluhm B.H."/>
            <person name="Cannon C."/>
            <person name="Castanera R."/>
            <person name="Culley D.E."/>
            <person name="Daum C."/>
            <person name="Ezra D."/>
            <person name="Gonzalez J.B."/>
            <person name="Henrissat B."/>
            <person name="Kuo A."/>
            <person name="Liang C."/>
            <person name="Lipzen A."/>
            <person name="Lutzoni F."/>
            <person name="Magnuson J."/>
            <person name="Mondo S."/>
            <person name="Nolan M."/>
            <person name="Ohm R."/>
            <person name="Pangilinan J."/>
            <person name="Park H.-J.H."/>
            <person name="Ramirez L."/>
            <person name="Alfaro M."/>
            <person name="Sun H."/>
            <person name="Tritt A."/>
            <person name="Yoshinaga Y."/>
            <person name="Zwiers L.-H.L."/>
            <person name="Turgeon B.G."/>
            <person name="Goodwin S.B."/>
            <person name="Spatafora J.W."/>
            <person name="Crous P.W."/>
            <person name="Grigoriev I.V."/>
        </authorList>
    </citation>
    <scope>NUCLEOTIDE SEQUENCE [LARGE SCALE GENOMIC DNA]</scope>
    <source>
        <strain evidence="2 3">CBS 611.86</strain>
    </source>
</reference>
<dbReference type="PANTHER" id="PTHR42080:SF1">
    <property type="entry name" value="SRR1-LIKE DOMAIN-CONTAINING PROTEIN"/>
    <property type="match status" value="1"/>
</dbReference>
<protein>
    <recommendedName>
        <fullName evidence="1">SRR1-like domain-containing protein</fullName>
    </recommendedName>
</protein>
<dbReference type="Pfam" id="PF07985">
    <property type="entry name" value="SRR1"/>
    <property type="match status" value="1"/>
</dbReference>